<dbReference type="SMART" id="SM00471">
    <property type="entry name" value="HDc"/>
    <property type="match status" value="1"/>
</dbReference>
<name>A0A645BG73_9ZZZZ</name>
<dbReference type="Pfam" id="PF13487">
    <property type="entry name" value="HD_5"/>
    <property type="match status" value="1"/>
</dbReference>
<dbReference type="InterPro" id="IPR037522">
    <property type="entry name" value="HD_GYP_dom"/>
</dbReference>
<proteinExistence type="predicted"/>
<dbReference type="InterPro" id="IPR006674">
    <property type="entry name" value="HD_domain"/>
</dbReference>
<accession>A0A645BG73</accession>
<dbReference type="PROSITE" id="PS51831">
    <property type="entry name" value="HD"/>
    <property type="match status" value="1"/>
</dbReference>
<gene>
    <name evidence="3" type="ORF">SDC9_109059</name>
</gene>
<evidence type="ECO:0000259" key="2">
    <source>
        <dbReference type="PROSITE" id="PS51832"/>
    </source>
</evidence>
<dbReference type="AlphaFoldDB" id="A0A645BG73"/>
<dbReference type="InterPro" id="IPR003607">
    <property type="entry name" value="HD/PDEase_dom"/>
</dbReference>
<sequence length="216" mass="24881">MRRNSVEVYSSIFEEFSGDDSQNEGLKKIMNSLKTLITVINSRDFYTYNHVERVVYLCKEFANYLELQDEDKRLLLYAAYLHDLGKINISKEILICDQPLTNEQWEELKRHPIDSAAIVGAIEGLEDIVPIILQHHERYDGAGYPNKLRGNEICYLARILTLADSFDAMTSKRPYQATKTYDQAFDEIRKCSGTQFDPDLSEKFIGAIQHALTCKI</sequence>
<dbReference type="PROSITE" id="PS51832">
    <property type="entry name" value="HD_GYP"/>
    <property type="match status" value="1"/>
</dbReference>
<reference evidence="3" key="1">
    <citation type="submission" date="2019-08" db="EMBL/GenBank/DDBJ databases">
        <authorList>
            <person name="Kucharzyk K."/>
            <person name="Murdoch R.W."/>
            <person name="Higgins S."/>
            <person name="Loffler F."/>
        </authorList>
    </citation>
    <scope>NUCLEOTIDE SEQUENCE</scope>
</reference>
<protein>
    <submittedName>
        <fullName evidence="3">Uncharacterized protein</fullName>
    </submittedName>
</protein>
<feature type="domain" description="HD" evidence="1">
    <location>
        <begin position="47"/>
        <end position="169"/>
    </location>
</feature>
<dbReference type="EMBL" id="VSSQ01018738">
    <property type="protein sequence ID" value="MPM62193.1"/>
    <property type="molecule type" value="Genomic_DNA"/>
</dbReference>
<dbReference type="SUPFAM" id="SSF109604">
    <property type="entry name" value="HD-domain/PDEase-like"/>
    <property type="match status" value="1"/>
</dbReference>
<comment type="caution">
    <text evidence="3">The sequence shown here is derived from an EMBL/GenBank/DDBJ whole genome shotgun (WGS) entry which is preliminary data.</text>
</comment>
<evidence type="ECO:0000259" key="1">
    <source>
        <dbReference type="PROSITE" id="PS51831"/>
    </source>
</evidence>
<dbReference type="PANTHER" id="PTHR43155">
    <property type="entry name" value="CYCLIC DI-GMP PHOSPHODIESTERASE PA4108-RELATED"/>
    <property type="match status" value="1"/>
</dbReference>
<feature type="domain" description="HD-GYP" evidence="2">
    <location>
        <begin position="25"/>
        <end position="216"/>
    </location>
</feature>
<organism evidence="3">
    <name type="scientific">bioreactor metagenome</name>
    <dbReference type="NCBI Taxonomy" id="1076179"/>
    <lineage>
        <taxon>unclassified sequences</taxon>
        <taxon>metagenomes</taxon>
        <taxon>ecological metagenomes</taxon>
    </lineage>
</organism>
<dbReference type="CDD" id="cd00077">
    <property type="entry name" value="HDc"/>
    <property type="match status" value="1"/>
</dbReference>
<dbReference type="PANTHER" id="PTHR43155:SF2">
    <property type="entry name" value="CYCLIC DI-GMP PHOSPHODIESTERASE PA4108"/>
    <property type="match status" value="1"/>
</dbReference>
<evidence type="ECO:0000313" key="3">
    <source>
        <dbReference type="EMBL" id="MPM62193.1"/>
    </source>
</evidence>
<dbReference type="Gene3D" id="1.10.3210.10">
    <property type="entry name" value="Hypothetical protein af1432"/>
    <property type="match status" value="1"/>
</dbReference>